<evidence type="ECO:0000256" key="3">
    <source>
        <dbReference type="ARBA" id="ARBA00022679"/>
    </source>
</evidence>
<keyword evidence="3 7" id="KW-0808">Transferase</keyword>
<comment type="similarity">
    <text evidence="7">Belongs to the class I-like SAM-binding methyltransferase superfamily. C5-methyltransferase family.</text>
</comment>
<feature type="active site" evidence="7">
    <location>
        <position position="207"/>
    </location>
</feature>
<dbReference type="PRINTS" id="PR00105">
    <property type="entry name" value="C5METTRFRASE"/>
</dbReference>
<dbReference type="PROSITE" id="PS00095">
    <property type="entry name" value="C5_MTASE_2"/>
    <property type="match status" value="1"/>
</dbReference>
<dbReference type="InterPro" id="IPR018117">
    <property type="entry name" value="C5_DNA_meth_AS"/>
</dbReference>
<keyword evidence="10" id="KW-1185">Reference proteome</keyword>
<comment type="caution">
    <text evidence="9">The sequence shown here is derived from an EMBL/GenBank/DDBJ whole genome shotgun (WGS) entry which is preliminary data.</text>
</comment>
<evidence type="ECO:0000256" key="6">
    <source>
        <dbReference type="ARBA" id="ARBA00047422"/>
    </source>
</evidence>
<evidence type="ECO:0000256" key="1">
    <source>
        <dbReference type="ARBA" id="ARBA00011975"/>
    </source>
</evidence>
<organism evidence="9 10">
    <name type="scientific">Hwangdonia seohaensis</name>
    <dbReference type="NCBI Taxonomy" id="1240727"/>
    <lineage>
        <taxon>Bacteria</taxon>
        <taxon>Pseudomonadati</taxon>
        <taxon>Bacteroidota</taxon>
        <taxon>Flavobacteriia</taxon>
        <taxon>Flavobacteriales</taxon>
        <taxon>Flavobacteriaceae</taxon>
        <taxon>Hwangdonia</taxon>
    </lineage>
</organism>
<evidence type="ECO:0000313" key="10">
    <source>
        <dbReference type="Proteomes" id="UP001597163"/>
    </source>
</evidence>
<evidence type="ECO:0000256" key="2">
    <source>
        <dbReference type="ARBA" id="ARBA00022603"/>
    </source>
</evidence>
<dbReference type="PANTHER" id="PTHR10629:SF52">
    <property type="entry name" value="DNA (CYTOSINE-5)-METHYLTRANSFERASE 1"/>
    <property type="match status" value="1"/>
</dbReference>
<keyword evidence="4 7" id="KW-0949">S-adenosyl-L-methionine</keyword>
<accession>A0ABW3RAQ6</accession>
<dbReference type="SUPFAM" id="SSF53335">
    <property type="entry name" value="S-adenosyl-L-methionine-dependent methyltransferases"/>
    <property type="match status" value="2"/>
</dbReference>
<protein>
    <recommendedName>
        <fullName evidence="1">DNA (cytosine-5-)-methyltransferase</fullName>
        <ecNumber evidence="1">2.1.1.37</ecNumber>
    </recommendedName>
</protein>
<dbReference type="Pfam" id="PF00145">
    <property type="entry name" value="DNA_methylase"/>
    <property type="match status" value="2"/>
</dbReference>
<reference evidence="10" key="1">
    <citation type="journal article" date="2019" name="Int. J. Syst. Evol. Microbiol.">
        <title>The Global Catalogue of Microorganisms (GCM) 10K type strain sequencing project: providing services to taxonomists for standard genome sequencing and annotation.</title>
        <authorList>
            <consortium name="The Broad Institute Genomics Platform"/>
            <consortium name="The Broad Institute Genome Sequencing Center for Infectious Disease"/>
            <person name="Wu L."/>
            <person name="Ma J."/>
        </authorList>
    </citation>
    <scope>NUCLEOTIDE SEQUENCE [LARGE SCALE GENOMIC DNA]</scope>
    <source>
        <strain evidence="10">CCUG 63246</strain>
    </source>
</reference>
<dbReference type="PROSITE" id="PS00094">
    <property type="entry name" value="C5_MTASE_1"/>
    <property type="match status" value="1"/>
</dbReference>
<dbReference type="GO" id="GO:0008168">
    <property type="term" value="F:methyltransferase activity"/>
    <property type="evidence" value="ECO:0007669"/>
    <property type="project" value="UniProtKB-KW"/>
</dbReference>
<keyword evidence="5" id="KW-0680">Restriction system</keyword>
<keyword evidence="2 7" id="KW-0489">Methyltransferase</keyword>
<feature type="domain" description="Arm DNA-binding" evidence="8">
    <location>
        <begin position="9"/>
        <end position="81"/>
    </location>
</feature>
<dbReference type="Gene3D" id="3.40.50.150">
    <property type="entry name" value="Vaccinia Virus protein VP39"/>
    <property type="match status" value="2"/>
</dbReference>
<dbReference type="Proteomes" id="UP001597163">
    <property type="component" value="Unassembled WGS sequence"/>
</dbReference>
<sequence length="737" mass="85126">MATINFYLDKTDKKGFAPIHLRINCNSEQVKLSTGEKIKPKDFDIDTHLVKENAERVTEINHYLGYLKDRADELLNNSYKKSYTNKEIKLKLKDFVKAYKEGHKVNIVREQVSLYGKPFTFVDLFAGAGGFSEGFIQAEHNNKFFDFLVANDINENSELTHVVRYNHQLGLDADFLCQDITEPDFLDNLLSKTKDKKVDVVCGGPPCQSFSLAGKRKKFDKKDDLFSHYLEVIKVLQPKYFIMENVKGILTKEKGKIKELILKEINSIVDIKEIPRLTTFIKSLKKSNVENEFLLNCLVKRVEIEQYTDLKAEEFKEAYIKAIDSKFRKLTPNIADYKTSKTDERISTIRHGFNLLVRNKEWEKLKRDIIREKDFCNIDNDYFVDSFTQFLTDIDSNEIINKIEEAFSRLNVAKDFEKSCYDIIQALKIYVLNIDDCLTLIRDNCNTKQSKELDTIINDIRLYRIEAPFVANSSNYGVPQNRERVLFIGCRKDQKFISEIPATVTEEEKVTVFEALHDLDFIGNNEEAHNYQLVNISKQFNGTAKKMRSLLKTRSIEGKPIKTKGKTFAEWSKKGRLNGRFTKAKKPFYVKSTEALINNLRVHDILHNHKTSNQGENVIKRLDIILKEGDYKKAQTKLDECGLSSNKRNYNVLKPDNQSPTIMTIPDDYIHYNSPRALTVREMARLQSFDDSFVFQGKRSTGGNNRKTELPQYTLVGNAVPPLMARAIATEILKNIK</sequence>
<evidence type="ECO:0000256" key="7">
    <source>
        <dbReference type="PROSITE-ProRule" id="PRU01016"/>
    </source>
</evidence>
<dbReference type="RefSeq" id="WP_311938178.1">
    <property type="nucleotide sequence ID" value="NZ_JAVSCK010000002.1"/>
</dbReference>
<dbReference type="PANTHER" id="PTHR10629">
    <property type="entry name" value="CYTOSINE-SPECIFIC METHYLTRANSFERASE"/>
    <property type="match status" value="1"/>
</dbReference>
<dbReference type="InterPro" id="IPR050390">
    <property type="entry name" value="C5-Methyltransferase"/>
</dbReference>
<gene>
    <name evidence="9" type="ORF">ACFQ2E_07080</name>
</gene>
<proteinExistence type="inferred from homology"/>
<dbReference type="EMBL" id="JBHTLJ010000002">
    <property type="protein sequence ID" value="MFD1162173.1"/>
    <property type="molecule type" value="Genomic_DNA"/>
</dbReference>
<evidence type="ECO:0000313" key="9">
    <source>
        <dbReference type="EMBL" id="MFD1162173.1"/>
    </source>
</evidence>
<dbReference type="Pfam" id="PF17293">
    <property type="entry name" value="Arm-DNA-bind_5"/>
    <property type="match status" value="1"/>
</dbReference>
<evidence type="ECO:0000259" key="8">
    <source>
        <dbReference type="Pfam" id="PF17293"/>
    </source>
</evidence>
<dbReference type="InterPro" id="IPR029063">
    <property type="entry name" value="SAM-dependent_MTases_sf"/>
</dbReference>
<dbReference type="InterPro" id="IPR035386">
    <property type="entry name" value="Arm-DNA-bind_5"/>
</dbReference>
<dbReference type="EC" id="2.1.1.37" evidence="1"/>
<dbReference type="GO" id="GO:0032259">
    <property type="term" value="P:methylation"/>
    <property type="evidence" value="ECO:0007669"/>
    <property type="project" value="UniProtKB-KW"/>
</dbReference>
<evidence type="ECO:0000256" key="5">
    <source>
        <dbReference type="ARBA" id="ARBA00022747"/>
    </source>
</evidence>
<name>A0ABW3RAQ6_9FLAO</name>
<comment type="catalytic activity">
    <reaction evidence="6">
        <text>a 2'-deoxycytidine in DNA + S-adenosyl-L-methionine = a 5-methyl-2'-deoxycytidine in DNA + S-adenosyl-L-homocysteine + H(+)</text>
        <dbReference type="Rhea" id="RHEA:13681"/>
        <dbReference type="Rhea" id="RHEA-COMP:11369"/>
        <dbReference type="Rhea" id="RHEA-COMP:11370"/>
        <dbReference type="ChEBI" id="CHEBI:15378"/>
        <dbReference type="ChEBI" id="CHEBI:57856"/>
        <dbReference type="ChEBI" id="CHEBI:59789"/>
        <dbReference type="ChEBI" id="CHEBI:85452"/>
        <dbReference type="ChEBI" id="CHEBI:85454"/>
        <dbReference type="EC" id="2.1.1.37"/>
    </reaction>
</comment>
<dbReference type="Gene3D" id="3.90.120.10">
    <property type="entry name" value="DNA Methylase, subunit A, domain 2"/>
    <property type="match status" value="1"/>
</dbReference>
<evidence type="ECO:0000256" key="4">
    <source>
        <dbReference type="ARBA" id="ARBA00022691"/>
    </source>
</evidence>
<dbReference type="InterPro" id="IPR001525">
    <property type="entry name" value="C5_MeTfrase"/>
</dbReference>
<dbReference type="PROSITE" id="PS51679">
    <property type="entry name" value="SAM_MT_C5"/>
    <property type="match status" value="1"/>
</dbReference>
<dbReference type="InterPro" id="IPR031303">
    <property type="entry name" value="C5_meth_CS"/>
</dbReference>